<dbReference type="EC" id="3.2.1.14" evidence="2"/>
<dbReference type="Proteomes" id="UP000315908">
    <property type="component" value="Unassembled WGS sequence"/>
</dbReference>
<dbReference type="Gene3D" id="3.40.5.30">
    <property type="entry name" value="(Trans)glycosidases - domain 2"/>
    <property type="match status" value="1"/>
</dbReference>
<dbReference type="InterPro" id="IPR017853">
    <property type="entry name" value="GH"/>
</dbReference>
<evidence type="ECO:0000313" key="9">
    <source>
        <dbReference type="Proteomes" id="UP000315908"/>
    </source>
</evidence>
<evidence type="ECO:0000256" key="1">
    <source>
        <dbReference type="ARBA" id="ARBA00000822"/>
    </source>
</evidence>
<protein>
    <recommendedName>
        <fullName evidence="2">chitinase</fullName>
        <ecNumber evidence="2">3.2.1.14</ecNumber>
    </recommendedName>
</protein>
<dbReference type="GO" id="GO:0008843">
    <property type="term" value="F:endochitinase activity"/>
    <property type="evidence" value="ECO:0007669"/>
    <property type="project" value="UniProtKB-EC"/>
</dbReference>
<dbReference type="RefSeq" id="WP_145329000.1">
    <property type="nucleotide sequence ID" value="NZ_VLKR01000021.1"/>
</dbReference>
<dbReference type="GO" id="GO:0008061">
    <property type="term" value="F:chitin binding"/>
    <property type="evidence" value="ECO:0007669"/>
    <property type="project" value="InterPro"/>
</dbReference>
<evidence type="ECO:0000313" key="8">
    <source>
        <dbReference type="EMBL" id="TWI17526.1"/>
    </source>
</evidence>
<dbReference type="InterPro" id="IPR001579">
    <property type="entry name" value="Glyco_hydro_18_chit_AS"/>
</dbReference>
<keyword evidence="4 5" id="KW-0326">Glycosidase</keyword>
<dbReference type="PROSITE" id="PS01095">
    <property type="entry name" value="GH18_1"/>
    <property type="match status" value="1"/>
</dbReference>
<dbReference type="SUPFAM" id="SSF51445">
    <property type="entry name" value="(Trans)glycosidases"/>
    <property type="match status" value="1"/>
</dbReference>
<name>A0A562MC64_9SPHI</name>
<dbReference type="GO" id="GO:0005975">
    <property type="term" value="P:carbohydrate metabolic process"/>
    <property type="evidence" value="ECO:0007669"/>
    <property type="project" value="InterPro"/>
</dbReference>
<evidence type="ECO:0000256" key="3">
    <source>
        <dbReference type="ARBA" id="ARBA00022801"/>
    </source>
</evidence>
<comment type="catalytic activity">
    <reaction evidence="1">
        <text>Random endo-hydrolysis of N-acetyl-beta-D-glucosaminide (1-&gt;4)-beta-linkages in chitin and chitodextrins.</text>
        <dbReference type="EC" id="3.2.1.14"/>
    </reaction>
</comment>
<dbReference type="GO" id="GO:0006032">
    <property type="term" value="P:chitin catabolic process"/>
    <property type="evidence" value="ECO:0007669"/>
    <property type="project" value="TreeGrafter"/>
</dbReference>
<proteinExistence type="inferred from homology"/>
<dbReference type="InterPro" id="IPR050314">
    <property type="entry name" value="Glycosyl_Hydrlase_18"/>
</dbReference>
<reference evidence="8 9" key="1">
    <citation type="journal article" date="2015" name="Stand. Genomic Sci.">
        <title>Genomic Encyclopedia of Bacterial and Archaeal Type Strains, Phase III: the genomes of soil and plant-associated and newly described type strains.</title>
        <authorList>
            <person name="Whitman W.B."/>
            <person name="Woyke T."/>
            <person name="Klenk H.P."/>
            <person name="Zhou Y."/>
            <person name="Lilburn T.G."/>
            <person name="Beck B.J."/>
            <person name="De Vos P."/>
            <person name="Vandamme P."/>
            <person name="Eisen J.A."/>
            <person name="Garrity G."/>
            <person name="Hugenholtz P."/>
            <person name="Kyrpides N.C."/>
        </authorList>
    </citation>
    <scope>NUCLEOTIDE SEQUENCE [LARGE SCALE GENOMIC DNA]</scope>
    <source>
        <strain evidence="8 9">CGMCC 1.6855</strain>
    </source>
</reference>
<comment type="caution">
    <text evidence="8">The sequence shown here is derived from an EMBL/GenBank/DDBJ whole genome shotgun (WGS) entry which is preliminary data.</text>
</comment>
<comment type="similarity">
    <text evidence="6">Belongs to the glycosyl hydrolase 18 family.</text>
</comment>
<evidence type="ECO:0000256" key="6">
    <source>
        <dbReference type="RuleBase" id="RU004453"/>
    </source>
</evidence>
<feature type="domain" description="GH18" evidence="7">
    <location>
        <begin position="46"/>
        <end position="339"/>
    </location>
</feature>
<dbReference type="Pfam" id="PF00704">
    <property type="entry name" value="Glyco_hydro_18"/>
    <property type="match status" value="1"/>
</dbReference>
<dbReference type="SMART" id="SM00636">
    <property type="entry name" value="Glyco_18"/>
    <property type="match status" value="1"/>
</dbReference>
<evidence type="ECO:0000256" key="4">
    <source>
        <dbReference type="ARBA" id="ARBA00023295"/>
    </source>
</evidence>
<dbReference type="Gene3D" id="3.20.20.80">
    <property type="entry name" value="Glycosidases"/>
    <property type="match status" value="1"/>
</dbReference>
<organism evidence="8 9">
    <name type="scientific">Sphingobacterium siyangense</name>
    <dbReference type="NCBI Taxonomy" id="459529"/>
    <lineage>
        <taxon>Bacteria</taxon>
        <taxon>Pseudomonadati</taxon>
        <taxon>Bacteroidota</taxon>
        <taxon>Sphingobacteriia</taxon>
        <taxon>Sphingobacteriales</taxon>
        <taxon>Sphingobacteriaceae</taxon>
        <taxon>Sphingobacterium</taxon>
    </lineage>
</organism>
<evidence type="ECO:0000256" key="5">
    <source>
        <dbReference type="RuleBase" id="RU000489"/>
    </source>
</evidence>
<dbReference type="PROSITE" id="PS51257">
    <property type="entry name" value="PROKAR_LIPOPROTEIN"/>
    <property type="match status" value="1"/>
</dbReference>
<dbReference type="GO" id="GO:0005576">
    <property type="term" value="C:extracellular region"/>
    <property type="evidence" value="ECO:0007669"/>
    <property type="project" value="TreeGrafter"/>
</dbReference>
<dbReference type="InterPro" id="IPR011583">
    <property type="entry name" value="Chitinase_II/V-like_cat"/>
</dbReference>
<dbReference type="OrthoDB" id="9775889at2"/>
<evidence type="ECO:0000259" key="7">
    <source>
        <dbReference type="PROSITE" id="PS51910"/>
    </source>
</evidence>
<dbReference type="PROSITE" id="PS51910">
    <property type="entry name" value="GH18_2"/>
    <property type="match status" value="1"/>
</dbReference>
<accession>A0A562MC64</accession>
<evidence type="ECO:0000256" key="2">
    <source>
        <dbReference type="ARBA" id="ARBA00012729"/>
    </source>
</evidence>
<sequence length="339" mass="37055">MKRLILSLIVAAGLVSCKKEINKVPDNYGIETEEGPTGDYVSDVSFKNIGYCYANTDPATVDSVKFSMLTHVHFAFLYPKTDGSLTALTNVSRFVGLKNLAKERGAKVAISLGGDAAIYRTLAADATIRKVFVENVVQFVRTYKLDGVDLDWEYPSAAEGSDVTNTYLVKELATKLHALHKYLSIAVTAGLYAGPIKEGITEEVIDQVDFVNLMAYDARGLDPASLNHHSTYTIALKVLDAWQNDKGLPKEKSVLGIPLYGKDVNNNAINFGTLLSNGANPDEDSYTLANVIYYYNGLNTLKQKVGLAKERANGLMYWEINQDASGNDSLIKAASLFIE</sequence>
<keyword evidence="3 5" id="KW-0378">Hydrolase</keyword>
<dbReference type="InterPro" id="IPR001223">
    <property type="entry name" value="Glyco_hydro18_cat"/>
</dbReference>
<dbReference type="PANTHER" id="PTHR11177:SF317">
    <property type="entry name" value="CHITINASE 12-RELATED"/>
    <property type="match status" value="1"/>
</dbReference>
<dbReference type="AlphaFoldDB" id="A0A562MC64"/>
<dbReference type="PANTHER" id="PTHR11177">
    <property type="entry name" value="CHITINASE"/>
    <property type="match status" value="1"/>
</dbReference>
<gene>
    <name evidence="8" type="ORF">IQ31_03672</name>
</gene>
<dbReference type="EMBL" id="VLKR01000021">
    <property type="protein sequence ID" value="TWI17526.1"/>
    <property type="molecule type" value="Genomic_DNA"/>
</dbReference>